<proteinExistence type="predicted"/>
<gene>
    <name evidence="1" type="ORF">C5612_03205</name>
</gene>
<sequence length="323" mass="36198">MSIIRDSRETIRYQAIIGSADLYIEALRNELIKLNAQITETDLVASKTLTSAIISLETTALNETLEALIALSAGEENAQTKNAIESYTKIATQLISMCTNKLDEAQTELSDAIYSVRYSSISNNRFKIAELEQARETLAIELDKEKPPVDKLLEDEKVLNEAISLFESLSFIDRLKPLLEQLTGMIGNQPETPQSAVLKAGIVVANKFLDEANELIKYQDLIKARTTLRVRLNDRQARLDSLVTQMSDIDKKVKQLNDTKKVIEPRDSYADETSNIVEAVSLFLETITEGAGNDVFKKGQKLIAQAKPFKRYLENLKGQWLRG</sequence>
<dbReference type="AlphaFoldDB" id="A0A2S8HTA7"/>
<reference evidence="1 2" key="1">
    <citation type="submission" date="2018-02" db="EMBL/GenBank/DDBJ databases">
        <title>Draft genome sequencing of Pseudomonas frederiksbergensis 11-D3.</title>
        <authorList>
            <person name="Zheng B.-X."/>
        </authorList>
    </citation>
    <scope>NUCLEOTIDE SEQUENCE [LARGE SCALE GENOMIC DNA]</scope>
    <source>
        <strain evidence="1 2">11-D3</strain>
    </source>
</reference>
<dbReference type="InterPro" id="IPR047760">
    <property type="entry name" value="XaxB-like"/>
</dbReference>
<dbReference type="NCBIfam" id="NF033927">
    <property type="entry name" value="alph_xenorhab_B"/>
    <property type="match status" value="1"/>
</dbReference>
<evidence type="ECO:0000313" key="2">
    <source>
        <dbReference type="Proteomes" id="UP000239687"/>
    </source>
</evidence>
<name>A0A2S8HTA7_9PSED</name>
<evidence type="ECO:0008006" key="3">
    <source>
        <dbReference type="Google" id="ProtNLM"/>
    </source>
</evidence>
<protein>
    <recommendedName>
        <fullName evidence="3">Binary cytotoxin component</fullName>
    </recommendedName>
</protein>
<accession>A0A2S8HTA7</accession>
<dbReference type="EMBL" id="PUIN01000002">
    <property type="protein sequence ID" value="PQP05658.1"/>
    <property type="molecule type" value="Genomic_DNA"/>
</dbReference>
<evidence type="ECO:0000313" key="1">
    <source>
        <dbReference type="EMBL" id="PQP05658.1"/>
    </source>
</evidence>
<organism evidence="1 2">
    <name type="scientific">Pseudomonas frederiksbergensis</name>
    <dbReference type="NCBI Taxonomy" id="104087"/>
    <lineage>
        <taxon>Bacteria</taxon>
        <taxon>Pseudomonadati</taxon>
        <taxon>Pseudomonadota</taxon>
        <taxon>Gammaproteobacteria</taxon>
        <taxon>Pseudomonadales</taxon>
        <taxon>Pseudomonadaceae</taxon>
        <taxon>Pseudomonas</taxon>
    </lineage>
</organism>
<dbReference type="Proteomes" id="UP000239687">
    <property type="component" value="Unassembled WGS sequence"/>
</dbReference>
<comment type="caution">
    <text evidence="1">The sequence shown here is derived from an EMBL/GenBank/DDBJ whole genome shotgun (WGS) entry which is preliminary data.</text>
</comment>